<evidence type="ECO:0000256" key="13">
    <source>
        <dbReference type="ARBA" id="ARBA00023012"/>
    </source>
</evidence>
<keyword evidence="9" id="KW-0547">Nucleotide-binding</keyword>
<keyword evidence="5" id="KW-0997">Cell inner membrane</keyword>
<dbReference type="SMART" id="SM00388">
    <property type="entry name" value="HisKA"/>
    <property type="match status" value="1"/>
</dbReference>
<keyword evidence="13" id="KW-0902">Two-component regulatory system</keyword>
<evidence type="ECO:0000313" key="19">
    <source>
        <dbReference type="Proteomes" id="UP000235116"/>
    </source>
</evidence>
<sequence length="449" mass="50590">MARWRHPGILMKLIPRSSFWRTIWLVWLVILLSQTSTLLFAVYYLYLPGVKQNAKLVALEMDTIGYLVDSERKNELLQRLEKQHDIEITADPDIIPPEYEGLFGSIFVDPMRNRIGHGGEVRLGFEPEAGLWVSTHQLGDLWVRFPLENFGRYEAIAFLAWLIGTPALAFLLGTFFVRQLNRPLKNLEMAARRIGRGEPLKGALLENTSREIGAVNKAFTQMSENLQRVDRERALLLAGISHDLRTPLTRMRLTAELLGESEFTDGMIRDIEDMNAILDQFILFVRDGSDEQTEVGDLNEVIVEVVAQFESEDRNINTALHQLPGISLKRLSLKRMFANLIGNAIRHGGGEVEVRSGMEDGEICVVVADRGPGLTEKEMYELFQPFARGDLSRTTKGSGLGLAIVKRIVDMHHGRVQLRNREGGGLEAIAHFPVTGDLVPPDSMMARLR</sequence>
<comment type="subcellular location">
    <subcellularLocation>
        <location evidence="2">Cell inner membrane</location>
        <topology evidence="2">Multi-pass membrane protein</topology>
    </subcellularLocation>
</comment>
<dbReference type="SMART" id="SM00387">
    <property type="entry name" value="HATPase_c"/>
    <property type="match status" value="1"/>
</dbReference>
<evidence type="ECO:0000256" key="5">
    <source>
        <dbReference type="ARBA" id="ARBA00022519"/>
    </source>
</evidence>
<reference evidence="19" key="1">
    <citation type="submission" date="2017-08" db="EMBL/GenBank/DDBJ databases">
        <title>Direct submision.</title>
        <authorList>
            <person name="Kim S.-J."/>
            <person name="Rhee S.-K."/>
        </authorList>
    </citation>
    <scope>NUCLEOTIDE SEQUENCE [LARGE SCALE GENOMIC DNA]</scope>
    <source>
        <strain evidence="19">GI5</strain>
    </source>
</reference>
<dbReference type="EC" id="2.7.13.3" evidence="3"/>
<evidence type="ECO:0000256" key="9">
    <source>
        <dbReference type="ARBA" id="ARBA00022741"/>
    </source>
</evidence>
<dbReference type="InterPro" id="IPR004358">
    <property type="entry name" value="Sig_transdc_His_kin-like_C"/>
</dbReference>
<dbReference type="SMART" id="SM00304">
    <property type="entry name" value="HAMP"/>
    <property type="match status" value="1"/>
</dbReference>
<dbReference type="Gene3D" id="1.10.287.130">
    <property type="match status" value="1"/>
</dbReference>
<dbReference type="InterPro" id="IPR050980">
    <property type="entry name" value="2C_sensor_his_kinase"/>
</dbReference>
<evidence type="ECO:0000256" key="6">
    <source>
        <dbReference type="ARBA" id="ARBA00022553"/>
    </source>
</evidence>
<evidence type="ECO:0000313" key="18">
    <source>
        <dbReference type="EMBL" id="AUM12531.1"/>
    </source>
</evidence>
<keyword evidence="14 15" id="KW-0472">Membrane</keyword>
<dbReference type="GO" id="GO:0005524">
    <property type="term" value="F:ATP binding"/>
    <property type="evidence" value="ECO:0007669"/>
    <property type="project" value="UniProtKB-KW"/>
</dbReference>
<keyword evidence="8 15" id="KW-0812">Transmembrane</keyword>
<dbReference type="EMBL" id="CP022684">
    <property type="protein sequence ID" value="AUM12531.1"/>
    <property type="molecule type" value="Genomic_DNA"/>
</dbReference>
<evidence type="ECO:0000256" key="14">
    <source>
        <dbReference type="ARBA" id="ARBA00023136"/>
    </source>
</evidence>
<dbReference type="CDD" id="cd06225">
    <property type="entry name" value="HAMP"/>
    <property type="match status" value="1"/>
</dbReference>
<dbReference type="PROSITE" id="PS50885">
    <property type="entry name" value="HAMP"/>
    <property type="match status" value="1"/>
</dbReference>
<evidence type="ECO:0000256" key="2">
    <source>
        <dbReference type="ARBA" id="ARBA00004429"/>
    </source>
</evidence>
<dbReference type="KEGG" id="kak:Kalk_08905"/>
<evidence type="ECO:0000259" key="17">
    <source>
        <dbReference type="PROSITE" id="PS50885"/>
    </source>
</evidence>
<dbReference type="InterPro" id="IPR003594">
    <property type="entry name" value="HATPase_dom"/>
</dbReference>
<keyword evidence="10" id="KW-0418">Kinase</keyword>
<dbReference type="InterPro" id="IPR005467">
    <property type="entry name" value="His_kinase_dom"/>
</dbReference>
<dbReference type="GO" id="GO:0005886">
    <property type="term" value="C:plasma membrane"/>
    <property type="evidence" value="ECO:0007669"/>
    <property type="project" value="UniProtKB-SubCell"/>
</dbReference>
<organism evidence="18 19">
    <name type="scientific">Ketobacter alkanivorans</name>
    <dbReference type="NCBI Taxonomy" id="1917421"/>
    <lineage>
        <taxon>Bacteria</taxon>
        <taxon>Pseudomonadati</taxon>
        <taxon>Pseudomonadota</taxon>
        <taxon>Gammaproteobacteria</taxon>
        <taxon>Pseudomonadales</taxon>
        <taxon>Ketobacteraceae</taxon>
        <taxon>Ketobacter</taxon>
    </lineage>
</organism>
<dbReference type="GO" id="GO:0000155">
    <property type="term" value="F:phosphorelay sensor kinase activity"/>
    <property type="evidence" value="ECO:0007669"/>
    <property type="project" value="InterPro"/>
</dbReference>
<comment type="catalytic activity">
    <reaction evidence="1">
        <text>ATP + protein L-histidine = ADP + protein N-phospho-L-histidine.</text>
        <dbReference type="EC" id="2.7.13.3"/>
    </reaction>
</comment>
<dbReference type="SUPFAM" id="SSF47384">
    <property type="entry name" value="Homodimeric domain of signal transducing histidine kinase"/>
    <property type="match status" value="1"/>
</dbReference>
<evidence type="ECO:0000256" key="3">
    <source>
        <dbReference type="ARBA" id="ARBA00012438"/>
    </source>
</evidence>
<dbReference type="PRINTS" id="PR00344">
    <property type="entry name" value="BCTRLSENSOR"/>
</dbReference>
<evidence type="ECO:0000256" key="1">
    <source>
        <dbReference type="ARBA" id="ARBA00000085"/>
    </source>
</evidence>
<evidence type="ECO:0000256" key="8">
    <source>
        <dbReference type="ARBA" id="ARBA00022692"/>
    </source>
</evidence>
<evidence type="ECO:0000256" key="4">
    <source>
        <dbReference type="ARBA" id="ARBA00022475"/>
    </source>
</evidence>
<evidence type="ECO:0000256" key="7">
    <source>
        <dbReference type="ARBA" id="ARBA00022679"/>
    </source>
</evidence>
<keyword evidence="11" id="KW-0067">ATP-binding</keyword>
<feature type="transmembrane region" description="Helical" evidence="15">
    <location>
        <begin position="155"/>
        <end position="177"/>
    </location>
</feature>
<feature type="transmembrane region" description="Helical" evidence="15">
    <location>
        <begin position="21"/>
        <end position="46"/>
    </location>
</feature>
<protein>
    <recommendedName>
        <fullName evidence="3">histidine kinase</fullName>
        <ecNumber evidence="3">2.7.13.3</ecNumber>
    </recommendedName>
</protein>
<keyword evidence="19" id="KW-1185">Reference proteome</keyword>
<dbReference type="CDD" id="cd00082">
    <property type="entry name" value="HisKA"/>
    <property type="match status" value="1"/>
</dbReference>
<feature type="domain" description="Histidine kinase" evidence="16">
    <location>
        <begin position="239"/>
        <end position="436"/>
    </location>
</feature>
<name>A0A2K9LK33_9GAMM</name>
<feature type="domain" description="HAMP" evidence="17">
    <location>
        <begin position="178"/>
        <end position="231"/>
    </location>
</feature>
<keyword evidence="4" id="KW-1003">Cell membrane</keyword>
<evidence type="ECO:0000256" key="15">
    <source>
        <dbReference type="SAM" id="Phobius"/>
    </source>
</evidence>
<evidence type="ECO:0000259" key="16">
    <source>
        <dbReference type="PROSITE" id="PS50109"/>
    </source>
</evidence>
<proteinExistence type="predicted"/>
<dbReference type="AlphaFoldDB" id="A0A2K9LK33"/>
<dbReference type="Gene3D" id="3.30.565.10">
    <property type="entry name" value="Histidine kinase-like ATPase, C-terminal domain"/>
    <property type="match status" value="1"/>
</dbReference>
<dbReference type="SUPFAM" id="SSF55874">
    <property type="entry name" value="ATPase domain of HSP90 chaperone/DNA topoisomerase II/histidine kinase"/>
    <property type="match status" value="1"/>
</dbReference>
<keyword evidence="12 15" id="KW-1133">Transmembrane helix</keyword>
<evidence type="ECO:0000256" key="11">
    <source>
        <dbReference type="ARBA" id="ARBA00022840"/>
    </source>
</evidence>
<dbReference type="InterPro" id="IPR036097">
    <property type="entry name" value="HisK_dim/P_sf"/>
</dbReference>
<evidence type="ECO:0000256" key="12">
    <source>
        <dbReference type="ARBA" id="ARBA00022989"/>
    </source>
</evidence>
<dbReference type="InterPro" id="IPR003660">
    <property type="entry name" value="HAMP_dom"/>
</dbReference>
<dbReference type="Proteomes" id="UP000235116">
    <property type="component" value="Chromosome"/>
</dbReference>
<dbReference type="PANTHER" id="PTHR44936:SF5">
    <property type="entry name" value="SENSOR HISTIDINE KINASE ENVZ"/>
    <property type="match status" value="1"/>
</dbReference>
<dbReference type="InterPro" id="IPR036890">
    <property type="entry name" value="HATPase_C_sf"/>
</dbReference>
<dbReference type="InterPro" id="IPR003661">
    <property type="entry name" value="HisK_dim/P_dom"/>
</dbReference>
<dbReference type="Pfam" id="PF00672">
    <property type="entry name" value="HAMP"/>
    <property type="match status" value="1"/>
</dbReference>
<dbReference type="PROSITE" id="PS50109">
    <property type="entry name" value="HIS_KIN"/>
    <property type="match status" value="1"/>
</dbReference>
<dbReference type="Pfam" id="PF00512">
    <property type="entry name" value="HisKA"/>
    <property type="match status" value="1"/>
</dbReference>
<dbReference type="Pfam" id="PF02518">
    <property type="entry name" value="HATPase_c"/>
    <property type="match status" value="1"/>
</dbReference>
<evidence type="ECO:0000256" key="10">
    <source>
        <dbReference type="ARBA" id="ARBA00022777"/>
    </source>
</evidence>
<dbReference type="Gene3D" id="1.10.8.500">
    <property type="entry name" value="HAMP domain in histidine kinase"/>
    <property type="match status" value="1"/>
</dbReference>
<dbReference type="PANTHER" id="PTHR44936">
    <property type="entry name" value="SENSOR PROTEIN CREC"/>
    <property type="match status" value="1"/>
</dbReference>
<keyword evidence="7" id="KW-0808">Transferase</keyword>
<accession>A0A2K9LK33</accession>
<gene>
    <name evidence="18" type="ORF">Kalk_08905</name>
</gene>
<keyword evidence="6" id="KW-0597">Phosphoprotein</keyword>